<evidence type="ECO:0000313" key="1">
    <source>
        <dbReference type="EMBL" id="KKK73490.1"/>
    </source>
</evidence>
<proteinExistence type="predicted"/>
<sequence length="68" mass="7568">MDKEVGVNIYGTAWKNLEKKIAATRRQSISRADLVKWQLEALEEAVDSCGGHTGITHSIRPDADSRDE</sequence>
<dbReference type="AlphaFoldDB" id="A0A0F8YID3"/>
<gene>
    <name evidence="1" type="ORF">LCGC14_2893300</name>
</gene>
<protein>
    <submittedName>
        <fullName evidence="1">Uncharacterized protein</fullName>
    </submittedName>
</protein>
<accession>A0A0F8YID3</accession>
<reference evidence="1" key="1">
    <citation type="journal article" date="2015" name="Nature">
        <title>Complex archaea that bridge the gap between prokaryotes and eukaryotes.</title>
        <authorList>
            <person name="Spang A."/>
            <person name="Saw J.H."/>
            <person name="Jorgensen S.L."/>
            <person name="Zaremba-Niedzwiedzka K."/>
            <person name="Martijn J."/>
            <person name="Lind A.E."/>
            <person name="van Eijk R."/>
            <person name="Schleper C."/>
            <person name="Guy L."/>
            <person name="Ettema T.J."/>
        </authorList>
    </citation>
    <scope>NUCLEOTIDE SEQUENCE</scope>
</reference>
<comment type="caution">
    <text evidence="1">The sequence shown here is derived from an EMBL/GenBank/DDBJ whole genome shotgun (WGS) entry which is preliminary data.</text>
</comment>
<dbReference type="EMBL" id="LAZR01056766">
    <property type="protein sequence ID" value="KKK73490.1"/>
    <property type="molecule type" value="Genomic_DNA"/>
</dbReference>
<organism evidence="1">
    <name type="scientific">marine sediment metagenome</name>
    <dbReference type="NCBI Taxonomy" id="412755"/>
    <lineage>
        <taxon>unclassified sequences</taxon>
        <taxon>metagenomes</taxon>
        <taxon>ecological metagenomes</taxon>
    </lineage>
</organism>
<name>A0A0F8YID3_9ZZZZ</name>